<protein>
    <submittedName>
        <fullName evidence="3">Phosphatidylinositol-4-phosphate 5-kinase, putative</fullName>
    </submittedName>
</protein>
<dbReference type="InterPro" id="IPR027484">
    <property type="entry name" value="PInositol-4-P-5-kinase_N"/>
</dbReference>
<dbReference type="GO" id="GO:0005524">
    <property type="term" value="F:ATP binding"/>
    <property type="evidence" value="ECO:0007669"/>
    <property type="project" value="UniProtKB-UniRule"/>
</dbReference>
<reference evidence="3 4" key="2">
    <citation type="journal article" date="2005" name="Science">
        <title>The genome of the African trypanosome Trypanosoma brucei.</title>
        <authorList>
            <person name="Berriman M."/>
            <person name="Ghedin E."/>
            <person name="Hertz-Fowler C."/>
            <person name="Blandin G."/>
            <person name="Renauld H."/>
            <person name="Bartholomeu D.C."/>
            <person name="Lennard N.J."/>
            <person name="Caler E."/>
            <person name="Hamlin N.E."/>
            <person name="Haas B."/>
            <person name="Bohme U."/>
            <person name="Hannick L."/>
            <person name="Aslett M.A."/>
            <person name="Shallom J."/>
            <person name="Marcello L."/>
            <person name="Hou L."/>
            <person name="Wickstead B."/>
            <person name="Alsmark U.C."/>
            <person name="Arrowsmith C."/>
            <person name="Atkin R.J."/>
            <person name="Barron A.J."/>
            <person name="Bringaud F."/>
            <person name="Brooks K."/>
            <person name="Carrington M."/>
            <person name="Cherevach I."/>
            <person name="Chillingworth T.J."/>
            <person name="Churcher C."/>
            <person name="Clark L.N."/>
            <person name="Corton C.H."/>
            <person name="Cronin A."/>
            <person name="Davies R.M."/>
            <person name="Doggett J."/>
            <person name="Djikeng A."/>
            <person name="Feldblyum T."/>
            <person name="Field M.C."/>
            <person name="Fraser A."/>
            <person name="Goodhead I."/>
            <person name="Hance Z."/>
            <person name="Harper D."/>
            <person name="Harris B.R."/>
            <person name="Hauser H."/>
            <person name="Hostetler J."/>
            <person name="Ivens A."/>
            <person name="Jagels K."/>
            <person name="Johnson D."/>
            <person name="Johnson J."/>
            <person name="Jones K."/>
            <person name="Kerhornou A.X."/>
            <person name="Koo H."/>
            <person name="Larke N."/>
            <person name="Landfear S."/>
            <person name="Larkin C."/>
            <person name="Leech V."/>
            <person name="Line A."/>
            <person name="Lord A."/>
            <person name="Macleod A."/>
            <person name="Mooney P.J."/>
            <person name="Moule S."/>
            <person name="Martin D.M."/>
            <person name="Morgan G.W."/>
            <person name="Mungall K."/>
            <person name="Norbertczak H."/>
            <person name="Ormond D."/>
            <person name="Pai G."/>
            <person name="Peacock C.S."/>
            <person name="Peterson J."/>
            <person name="Quail M.A."/>
            <person name="Rabbinowitsch E."/>
            <person name="Rajandream M.A."/>
            <person name="Reitter C."/>
            <person name="Salzberg S.L."/>
            <person name="Sanders M."/>
            <person name="Schobel S."/>
            <person name="Sharp S."/>
            <person name="Simmonds M."/>
            <person name="Simpson A.J."/>
            <person name="Tallon L."/>
            <person name="Turner C.M."/>
            <person name="Tait A."/>
            <person name="Tivey A.R."/>
            <person name="Van Aken S."/>
            <person name="Walker D."/>
            <person name="Wanless D."/>
            <person name="Wang S."/>
            <person name="White B."/>
            <person name="White O."/>
            <person name="Whitehead S."/>
            <person name="Woodward J."/>
            <person name="Wortman J."/>
            <person name="Adams M.D."/>
            <person name="Embley T.M."/>
            <person name="Gull K."/>
            <person name="Ullu E."/>
            <person name="Barry J.D."/>
            <person name="Fairlamb A.H."/>
            <person name="Opperdoes F."/>
            <person name="Barrell B.G."/>
            <person name="Donelson J.E."/>
            <person name="Hall N."/>
            <person name="Fraser C.M."/>
            <person name="Melville S.E."/>
            <person name="El-Sayed N.M."/>
        </authorList>
    </citation>
    <scope>NUCLEOTIDE SEQUENCE [LARGE SCALE GENOMIC DNA]</scope>
    <source>
        <strain evidence="3 4">927/4 GUTat10.1</strain>
    </source>
</reference>
<dbReference type="Gene3D" id="3.30.800.10">
    <property type="entry name" value="Phosphatidylinositol Phosphate Kinase II Beta"/>
    <property type="match status" value="1"/>
</dbReference>
<dbReference type="Gene3D" id="3.30.810.10">
    <property type="entry name" value="2-Layer Sandwich"/>
    <property type="match status" value="1"/>
</dbReference>
<evidence type="ECO:0000313" key="3">
    <source>
        <dbReference type="EMBL" id="EAN77809.1"/>
    </source>
</evidence>
<keyword evidence="1" id="KW-0547">Nucleotide-binding</keyword>
<keyword evidence="1" id="KW-0418">Kinase</keyword>
<dbReference type="GO" id="GO:0046854">
    <property type="term" value="P:phosphatidylinositol phosphate biosynthetic process"/>
    <property type="evidence" value="ECO:0000318"/>
    <property type="project" value="GO_Central"/>
</dbReference>
<dbReference type="RefSeq" id="XP_822637.1">
    <property type="nucleotide sequence ID" value="XM_817544.1"/>
</dbReference>
<accession>Q38BL1</accession>
<dbReference type="GO" id="GO:0020016">
    <property type="term" value="C:ciliary pocket"/>
    <property type="evidence" value="ECO:0000314"/>
    <property type="project" value="GeneDB"/>
</dbReference>
<organism evidence="3 4">
    <name type="scientific">Trypanosoma brucei brucei (strain 927/4 GUTat10.1)</name>
    <dbReference type="NCBI Taxonomy" id="185431"/>
    <lineage>
        <taxon>Eukaryota</taxon>
        <taxon>Discoba</taxon>
        <taxon>Euglenozoa</taxon>
        <taxon>Kinetoplastea</taxon>
        <taxon>Metakinetoplastina</taxon>
        <taxon>Trypanosomatida</taxon>
        <taxon>Trypanosomatidae</taxon>
        <taxon>Trypanosoma</taxon>
    </lineage>
</organism>
<evidence type="ECO:0000256" key="1">
    <source>
        <dbReference type="PROSITE-ProRule" id="PRU00781"/>
    </source>
</evidence>
<proteinExistence type="predicted"/>
<dbReference type="SUPFAM" id="SSF56104">
    <property type="entry name" value="SAICAR synthase-like"/>
    <property type="match status" value="1"/>
</dbReference>
<dbReference type="STRING" id="185431.Q38BL1"/>
<dbReference type="GeneID" id="3661765"/>
<dbReference type="GO" id="GO:0016308">
    <property type="term" value="F:1-phosphatidylinositol-4-phosphate 5-kinase activity"/>
    <property type="evidence" value="ECO:0000318"/>
    <property type="project" value="GO_Central"/>
</dbReference>
<dbReference type="EMBL" id="CM000208">
    <property type="protein sequence ID" value="EAN77809.1"/>
    <property type="molecule type" value="Genomic_DNA"/>
</dbReference>
<dbReference type="InterPro" id="IPR027483">
    <property type="entry name" value="PInositol-4-P-4/5-kinase_C_sf"/>
</dbReference>
<sequence>MCPFPPQYPHLTVVKVCYTKALNDISVISPATHPSCSFLPALLRLNLGIEIRMLQSDVSGRAPPEEDVQWHVGEVRQPPPFYKLPGSSVTAREIGGQHSSCCCRYGGGTHSGNRMWTHSRSVSLPDSCSKMCCSSFTCCGVGATVSRHVSVHTTNANTAPHHENEEALKLRIRVLEGQLRREYQRRRSQEENFQVRLELLKSCLGTAEGAVRHKNDLFGCHRCGNNDICNTSEDCHSRDEVLEAEELDGSAPGPIRYGGLAQDTIELLDFCENIETSTAPPKIVKGHSVQRDVASPSTSEREGQTPDILFCEEGGVPQGVHMFPSLPSVTCSSADEHEVGGSANPIVEDHQLEELREVSVSCYGGEAALNNPENSRVHPYCTSLSFSTPAFGINGVGETENVSDDQKSTSCEAVNPCGSGMLALTTQLLSAGEDVSSSAYSGCSASCSETLCNPNQFGNAVDPRGSRNRAWYVHTILRDVFEKLICDHPSLKPVWEKVHKSEATLTDAFLSNPSVLKLALSEAMYLNFRCHHNKPLLETFDAPFPRQLPPFSSENTDPGLLEAFSGNSFTWSGQRQMHRTDMARVTVHAPQFFNRMRGILNLNMAELRGALTDRCVWREVPSCGESGKSLIFLGNFVLKSLKESEFYLLKESFLLKYIHYCERNCMTTLPHFYALVTFAWVSSESCEHYILTQNVFRTPHFIQRIHVAKGARVGLLSKAKSLSASWRTRFGEDVFRDDDPPPRLLTCGKLKRAQLLAQFISDTSFLASMNIVGYSCLIGMRMHNSAFTDCGYAEATSCNGEGHATGGGGGSIFDFDGGFLSEPLTAPGAEATTPWRYVCYIGLIDVLREYTSGMGLGRLTRGLFGDVQEGNEMQPSAYAEWLQGVLCNATM</sequence>
<dbReference type="InterPro" id="IPR023610">
    <property type="entry name" value="PInositol-4/5-P-5/4-kinase"/>
</dbReference>
<evidence type="ECO:0000313" key="4">
    <source>
        <dbReference type="Proteomes" id="UP000008524"/>
    </source>
</evidence>
<dbReference type="GO" id="GO:0005886">
    <property type="term" value="C:plasma membrane"/>
    <property type="evidence" value="ECO:0000318"/>
    <property type="project" value="GO_Central"/>
</dbReference>
<reference evidence="3 4" key="1">
    <citation type="journal article" date="2005" name="Science">
        <title>Comparative genomics of trypanosomatid parasitic protozoa.</title>
        <authorList>
            <person name="El-Sayed N.M."/>
            <person name="Myler P.J."/>
            <person name="Blandin G."/>
            <person name="Berriman M."/>
            <person name="Crabtree J."/>
            <person name="Aggarwal G."/>
            <person name="Caler E."/>
            <person name="Renauld H."/>
            <person name="Worthey E.A."/>
            <person name="Hertz-Fowler C."/>
            <person name="Ghedin E."/>
            <person name="Peacock C."/>
            <person name="Bartholomeu D.C."/>
            <person name="Haas B.J."/>
            <person name="Tran A.N."/>
            <person name="Wortman J.R."/>
            <person name="Alsmark U.C."/>
            <person name="Angiuoli S."/>
            <person name="Anupama A."/>
            <person name="Badger J."/>
            <person name="Bringaud F."/>
            <person name="Cadag E."/>
            <person name="Carlton J.M."/>
            <person name="Cerqueira G.C."/>
            <person name="Creasy T."/>
            <person name="Delcher A.L."/>
            <person name="Djikeng A."/>
            <person name="Embley T.M."/>
            <person name="Hauser C."/>
            <person name="Ivens A.C."/>
            <person name="Kummerfeld S.K."/>
            <person name="Pereira-Leal J.B."/>
            <person name="Nilsson D."/>
            <person name="Peterson J."/>
            <person name="Salzberg S.L."/>
            <person name="Shallom J."/>
            <person name="Silva J.C."/>
            <person name="Sundaram J."/>
            <person name="Westenberger S."/>
            <person name="White O."/>
            <person name="Melville S.E."/>
            <person name="Donelson J.E."/>
            <person name="Andersson B."/>
            <person name="Stuart K.D."/>
            <person name="Hall N."/>
        </authorList>
    </citation>
    <scope>NUCLEOTIDE SEQUENCE [LARGE SCALE GENOMIC DNA]</scope>
    <source>
        <strain evidence="3 4">927/4 GUTat10.1</strain>
    </source>
</reference>
<evidence type="ECO:0000259" key="2">
    <source>
        <dbReference type="PROSITE" id="PS51455"/>
    </source>
</evidence>
<dbReference type="KEGG" id="tbr:Tb10.70.3440"/>
<dbReference type="PANTHER" id="PTHR23086:SF8">
    <property type="entry name" value="PHOSPHATIDYLINOSITOL 5-PHOSPHATE 4-KINASE, ISOFORM A"/>
    <property type="match status" value="1"/>
</dbReference>
<dbReference type="Pfam" id="PF01504">
    <property type="entry name" value="PIP5K"/>
    <property type="match status" value="1"/>
</dbReference>
<dbReference type="OrthoDB" id="20783at2759"/>
<dbReference type="InterPro" id="IPR002498">
    <property type="entry name" value="PInositol-4-P-4/5-kinase_core"/>
</dbReference>
<keyword evidence="4" id="KW-1185">Reference proteome</keyword>
<keyword evidence="1" id="KW-0067">ATP-binding</keyword>
<dbReference type="AlphaFoldDB" id="Q38BL1"/>
<dbReference type="InParanoid" id="Q38BL1"/>
<name>Q38BL1_TRYB2</name>
<dbReference type="PANTHER" id="PTHR23086">
    <property type="entry name" value="PHOSPHATIDYLINOSITOL-4-PHOSPHATE 5-KINASE"/>
    <property type="match status" value="1"/>
</dbReference>
<dbReference type="eggNOG" id="KOG0229">
    <property type="taxonomic scope" value="Eukaryota"/>
</dbReference>
<dbReference type="SMART" id="SM00330">
    <property type="entry name" value="PIPKc"/>
    <property type="match status" value="1"/>
</dbReference>
<gene>
    <name evidence="3" type="ORF">Tb10.70.3440</name>
</gene>
<dbReference type="PaxDb" id="5691-EAN77809"/>
<keyword evidence="1" id="KW-0808">Transferase</keyword>
<dbReference type="Proteomes" id="UP000008524">
    <property type="component" value="Chromosome 10"/>
</dbReference>
<dbReference type="PROSITE" id="PS51455">
    <property type="entry name" value="PIPK"/>
    <property type="match status" value="1"/>
</dbReference>
<feature type="domain" description="PIPK" evidence="2">
    <location>
        <begin position="520"/>
        <end position="890"/>
    </location>
</feature>